<sequence length="76" mass="8444">MPDTLVDTLRAKDPLEALGQIAALERQLDAETEIQVRRARVQGCSWEVIAAALGVSRQAVHKRFAGRAGLLRRKHK</sequence>
<dbReference type="Gene3D" id="1.10.357.10">
    <property type="entry name" value="Tetracycline Repressor, domain 2"/>
    <property type="match status" value="1"/>
</dbReference>
<dbReference type="Proteomes" id="UP000533017">
    <property type="component" value="Unassembled WGS sequence"/>
</dbReference>
<protein>
    <submittedName>
        <fullName evidence="1">FixJ family two-component response regulator</fullName>
    </submittedName>
</protein>
<evidence type="ECO:0000313" key="2">
    <source>
        <dbReference type="Proteomes" id="UP000533017"/>
    </source>
</evidence>
<organism evidence="1 2">
    <name type="scientific">Actinopolymorpha cephalotaxi</name>
    <dbReference type="NCBI Taxonomy" id="504797"/>
    <lineage>
        <taxon>Bacteria</taxon>
        <taxon>Bacillati</taxon>
        <taxon>Actinomycetota</taxon>
        <taxon>Actinomycetes</taxon>
        <taxon>Propionibacteriales</taxon>
        <taxon>Actinopolymorphaceae</taxon>
        <taxon>Actinopolymorpha</taxon>
    </lineage>
</organism>
<reference evidence="1 2" key="1">
    <citation type="submission" date="2020-07" db="EMBL/GenBank/DDBJ databases">
        <title>Sequencing the genomes of 1000 actinobacteria strains.</title>
        <authorList>
            <person name="Klenk H.-P."/>
        </authorList>
    </citation>
    <scope>NUCLEOTIDE SEQUENCE [LARGE SCALE GENOMIC DNA]</scope>
    <source>
        <strain evidence="1 2">DSM 45117</strain>
    </source>
</reference>
<gene>
    <name evidence="1" type="ORF">FHR37_001944</name>
</gene>
<dbReference type="EMBL" id="JACBZA010000001">
    <property type="protein sequence ID" value="NYH83093.1"/>
    <property type="molecule type" value="Genomic_DNA"/>
</dbReference>
<evidence type="ECO:0000313" key="1">
    <source>
        <dbReference type="EMBL" id="NYH83093.1"/>
    </source>
</evidence>
<comment type="caution">
    <text evidence="1">The sequence shown here is derived from an EMBL/GenBank/DDBJ whole genome shotgun (WGS) entry which is preliminary data.</text>
</comment>
<accession>A0ABX2S0F2</accession>
<dbReference type="RefSeq" id="WP_237768816.1">
    <property type="nucleotide sequence ID" value="NZ_FOOI01000007.1"/>
</dbReference>
<keyword evidence="2" id="KW-1185">Reference proteome</keyword>
<proteinExistence type="predicted"/>
<name>A0ABX2S0F2_9ACTN</name>